<sequence length="220" mass="24717">MESLQEKSKLADKHIQQLISPIDNIEQLDSEVHINVLDEKNIRLKTENLEKPAANTAMDITRFNLRIGKILSVKKHPNADSLYVEQIDVGEEKPRTVCSGLLKYMQPSDLVQKLVIVLCNLKPVKMRGITSEAMLMCASTPEKIELLEPLSDCKPGDRIECDGYNCSSPHAQITKELSDQILPYMSTNENGEATFKGTLWRVANDKDVIKCKTLVNVPIK</sequence>
<dbReference type="CDD" id="cd02799">
    <property type="entry name" value="tRNA_bind_EMAP-II_like"/>
    <property type="match status" value="1"/>
</dbReference>
<keyword evidence="1 3" id="KW-0820">tRNA-binding</keyword>
<dbReference type="Gene3D" id="2.40.50.140">
    <property type="entry name" value="Nucleic acid-binding proteins"/>
    <property type="match status" value="1"/>
</dbReference>
<dbReference type="EMBL" id="CAJNOL010002615">
    <property type="protein sequence ID" value="CAF1516516.1"/>
    <property type="molecule type" value="Genomic_DNA"/>
</dbReference>
<evidence type="ECO:0000256" key="1">
    <source>
        <dbReference type="ARBA" id="ARBA00022555"/>
    </source>
</evidence>
<dbReference type="PANTHER" id="PTHR11586:SF33">
    <property type="entry name" value="AMINOACYL TRNA SYNTHASE COMPLEX-INTERACTING MULTIFUNCTIONAL PROTEIN 1"/>
    <property type="match status" value="1"/>
</dbReference>
<dbReference type="GO" id="GO:0000049">
    <property type="term" value="F:tRNA binding"/>
    <property type="evidence" value="ECO:0007669"/>
    <property type="project" value="UniProtKB-UniRule"/>
</dbReference>
<comment type="caution">
    <text evidence="5">The sequence shown here is derived from an EMBL/GenBank/DDBJ whole genome shotgun (WGS) entry which is preliminary data.</text>
</comment>
<evidence type="ECO:0000313" key="7">
    <source>
        <dbReference type="Proteomes" id="UP000663854"/>
    </source>
</evidence>
<protein>
    <recommendedName>
        <fullName evidence="4">tRNA-binding domain-containing protein</fullName>
    </recommendedName>
</protein>
<keyword evidence="2 3" id="KW-0694">RNA-binding</keyword>
<evidence type="ECO:0000259" key="4">
    <source>
        <dbReference type="PROSITE" id="PS50886"/>
    </source>
</evidence>
<dbReference type="AlphaFoldDB" id="A0A814YUH2"/>
<feature type="domain" description="TRNA-binding" evidence="4">
    <location>
        <begin position="59"/>
        <end position="160"/>
    </location>
</feature>
<gene>
    <name evidence="6" type="ORF">JXQ802_LOCUS41314</name>
    <name evidence="5" type="ORF">PYM288_LOCUS26564</name>
</gene>
<dbReference type="EMBL" id="CAJNOH010001606">
    <property type="protein sequence ID" value="CAF1234655.1"/>
    <property type="molecule type" value="Genomic_DNA"/>
</dbReference>
<dbReference type="InterPro" id="IPR051270">
    <property type="entry name" value="Tyrosine-tRNA_ligase_regulator"/>
</dbReference>
<dbReference type="PANTHER" id="PTHR11586">
    <property type="entry name" value="TRNA-AMINOACYLATION COFACTOR ARC1 FAMILY MEMBER"/>
    <property type="match status" value="1"/>
</dbReference>
<proteinExistence type="predicted"/>
<evidence type="ECO:0000256" key="2">
    <source>
        <dbReference type="ARBA" id="ARBA00022884"/>
    </source>
</evidence>
<organism evidence="5 7">
    <name type="scientific">Rotaria sordida</name>
    <dbReference type="NCBI Taxonomy" id="392033"/>
    <lineage>
        <taxon>Eukaryota</taxon>
        <taxon>Metazoa</taxon>
        <taxon>Spiralia</taxon>
        <taxon>Gnathifera</taxon>
        <taxon>Rotifera</taxon>
        <taxon>Eurotatoria</taxon>
        <taxon>Bdelloidea</taxon>
        <taxon>Philodinida</taxon>
        <taxon>Philodinidae</taxon>
        <taxon>Rotaria</taxon>
    </lineage>
</organism>
<dbReference type="PROSITE" id="PS50886">
    <property type="entry name" value="TRBD"/>
    <property type="match status" value="1"/>
</dbReference>
<evidence type="ECO:0000313" key="8">
    <source>
        <dbReference type="Proteomes" id="UP000663870"/>
    </source>
</evidence>
<dbReference type="InterPro" id="IPR002547">
    <property type="entry name" value="tRNA-bd_dom"/>
</dbReference>
<dbReference type="SUPFAM" id="SSF50249">
    <property type="entry name" value="Nucleic acid-binding proteins"/>
    <property type="match status" value="1"/>
</dbReference>
<evidence type="ECO:0000256" key="3">
    <source>
        <dbReference type="PROSITE-ProRule" id="PRU00209"/>
    </source>
</evidence>
<reference evidence="5" key="1">
    <citation type="submission" date="2021-02" db="EMBL/GenBank/DDBJ databases">
        <authorList>
            <person name="Nowell W R."/>
        </authorList>
    </citation>
    <scope>NUCLEOTIDE SEQUENCE</scope>
</reference>
<accession>A0A814YUH2</accession>
<evidence type="ECO:0000313" key="6">
    <source>
        <dbReference type="EMBL" id="CAF1516516.1"/>
    </source>
</evidence>
<dbReference type="Proteomes" id="UP000663870">
    <property type="component" value="Unassembled WGS sequence"/>
</dbReference>
<dbReference type="Proteomes" id="UP000663854">
    <property type="component" value="Unassembled WGS sequence"/>
</dbReference>
<name>A0A814YUH2_9BILA</name>
<dbReference type="Pfam" id="PF01588">
    <property type="entry name" value="tRNA_bind"/>
    <property type="match status" value="1"/>
</dbReference>
<dbReference type="InterPro" id="IPR012340">
    <property type="entry name" value="NA-bd_OB-fold"/>
</dbReference>
<keyword evidence="8" id="KW-1185">Reference proteome</keyword>
<evidence type="ECO:0000313" key="5">
    <source>
        <dbReference type="EMBL" id="CAF1234655.1"/>
    </source>
</evidence>